<evidence type="ECO:0000256" key="1">
    <source>
        <dbReference type="ARBA" id="ARBA00022729"/>
    </source>
</evidence>
<sequence length="412" mass="45681">MWKTAYLPLLLASVLACSCAPPPRTSAVVKTEVTLTNYPGDRLVAIKEAYRKGEPVTTAALEATLRRADEELNGEIYTIVHKEVLPPSGNPNDYISLGPYWWPDPDQPDGLPWIRRDGEVNPLTQGERSDKSQQNAFARGVSALAYAAYFTDKDVYRRRAETLIRAFLIDPKTKMNPHLEYAQGIPGRNSGRCFGIIELTDVVGMVTSLEVLDLAGLDPEVKAGTDEWLAAYLHWLQTSKLGVEEKERENNHGTWYDAQVLSMLIHLGQTKEAGRVAETVKRRIDTQIEPDGAQPHELARTKSLSYSTMNLRAFTTLAYLAGTVGVDLWNYSSPRGGSIPKAYAYLEPYARGEVEWTQPQLGDLATALYGTRELFAEAGSLFGDKEFCAVPRPSSPAPDLDRLIYACETAPR</sequence>
<organism evidence="5 6">
    <name type="scientific">Neolewinella aquimaris</name>
    <dbReference type="NCBI Taxonomy" id="1835722"/>
    <lineage>
        <taxon>Bacteria</taxon>
        <taxon>Pseudomonadati</taxon>
        <taxon>Bacteroidota</taxon>
        <taxon>Saprospiria</taxon>
        <taxon>Saprospirales</taxon>
        <taxon>Lewinellaceae</taxon>
        <taxon>Neolewinella</taxon>
    </lineage>
</organism>
<name>A0A840E2B7_9BACT</name>
<evidence type="ECO:0000313" key="5">
    <source>
        <dbReference type="EMBL" id="MBB4079240.1"/>
    </source>
</evidence>
<dbReference type="AlphaFoldDB" id="A0A840E2B7"/>
<dbReference type="Gene3D" id="1.50.10.100">
    <property type="entry name" value="Chondroitin AC/alginate lyase"/>
    <property type="match status" value="1"/>
</dbReference>
<evidence type="ECO:0000259" key="4">
    <source>
        <dbReference type="Pfam" id="PF05426"/>
    </source>
</evidence>
<comment type="caution">
    <text evidence="5">The sequence shown here is derived from an EMBL/GenBank/DDBJ whole genome shotgun (WGS) entry which is preliminary data.</text>
</comment>
<dbReference type="RefSeq" id="WP_183495493.1">
    <property type="nucleotide sequence ID" value="NZ_JACIFF010000004.1"/>
</dbReference>
<dbReference type="GO" id="GO:0042597">
    <property type="term" value="C:periplasmic space"/>
    <property type="evidence" value="ECO:0007669"/>
    <property type="project" value="InterPro"/>
</dbReference>
<reference evidence="5 6" key="1">
    <citation type="submission" date="2020-08" db="EMBL/GenBank/DDBJ databases">
        <title>Genomic Encyclopedia of Type Strains, Phase IV (KMG-IV): sequencing the most valuable type-strain genomes for metagenomic binning, comparative biology and taxonomic classification.</title>
        <authorList>
            <person name="Goeker M."/>
        </authorList>
    </citation>
    <scope>NUCLEOTIDE SEQUENCE [LARGE SCALE GENOMIC DNA]</scope>
    <source>
        <strain evidence="5 6">DSM 105137</strain>
    </source>
</reference>
<protein>
    <recommendedName>
        <fullName evidence="4">Alginate lyase domain-containing protein</fullName>
    </recommendedName>
</protein>
<feature type="signal peptide" evidence="3">
    <location>
        <begin position="1"/>
        <end position="27"/>
    </location>
</feature>
<dbReference type="PROSITE" id="PS51257">
    <property type="entry name" value="PROKAR_LIPOPROTEIN"/>
    <property type="match status" value="1"/>
</dbReference>
<keyword evidence="2" id="KW-0456">Lyase</keyword>
<evidence type="ECO:0000256" key="2">
    <source>
        <dbReference type="ARBA" id="ARBA00023239"/>
    </source>
</evidence>
<dbReference type="Pfam" id="PF05426">
    <property type="entry name" value="Alginate_lyase"/>
    <property type="match status" value="1"/>
</dbReference>
<keyword evidence="6" id="KW-1185">Reference proteome</keyword>
<dbReference type="InterPro" id="IPR008397">
    <property type="entry name" value="Alginate_lyase_dom"/>
</dbReference>
<keyword evidence="1 3" id="KW-0732">Signal</keyword>
<accession>A0A840E2B7</accession>
<proteinExistence type="predicted"/>
<evidence type="ECO:0000313" key="6">
    <source>
        <dbReference type="Proteomes" id="UP000576209"/>
    </source>
</evidence>
<dbReference type="GO" id="GO:0016829">
    <property type="term" value="F:lyase activity"/>
    <property type="evidence" value="ECO:0007669"/>
    <property type="project" value="UniProtKB-KW"/>
</dbReference>
<feature type="chain" id="PRO_5032633758" description="Alginate lyase domain-containing protein" evidence="3">
    <location>
        <begin position="28"/>
        <end position="412"/>
    </location>
</feature>
<gene>
    <name evidence="5" type="ORF">GGR28_001860</name>
</gene>
<evidence type="ECO:0000256" key="3">
    <source>
        <dbReference type="SAM" id="SignalP"/>
    </source>
</evidence>
<dbReference type="SUPFAM" id="SSF48230">
    <property type="entry name" value="Chondroitin AC/alginate lyase"/>
    <property type="match status" value="1"/>
</dbReference>
<dbReference type="EMBL" id="JACIFF010000004">
    <property type="protein sequence ID" value="MBB4079240.1"/>
    <property type="molecule type" value="Genomic_DNA"/>
</dbReference>
<dbReference type="Proteomes" id="UP000576209">
    <property type="component" value="Unassembled WGS sequence"/>
</dbReference>
<dbReference type="InterPro" id="IPR008929">
    <property type="entry name" value="Chondroitin_lyas"/>
</dbReference>
<feature type="domain" description="Alginate lyase" evidence="4">
    <location>
        <begin position="82"/>
        <end position="356"/>
    </location>
</feature>